<comment type="catalytic activity">
    <reaction evidence="1">
        <text>3',3'-c-di-AMP + H2O = 5'-O-phosphonoadenylyl-(3'-&gt;5')-adenosine + H(+)</text>
        <dbReference type="Rhea" id="RHEA:54420"/>
        <dbReference type="ChEBI" id="CHEBI:15377"/>
        <dbReference type="ChEBI" id="CHEBI:15378"/>
        <dbReference type="ChEBI" id="CHEBI:71500"/>
        <dbReference type="ChEBI" id="CHEBI:138171"/>
    </reaction>
</comment>
<dbReference type="Pfam" id="PF02272">
    <property type="entry name" value="DHHA1"/>
    <property type="match status" value="1"/>
</dbReference>
<comment type="caution">
    <text evidence="5">The sequence shown here is derived from an EMBL/GenBank/DDBJ whole genome shotgun (WGS) entry which is preliminary data.</text>
</comment>
<organism evidence="5 6">
    <name type="scientific">Anaeromassilibacillus senegalensis</name>
    <dbReference type="NCBI Taxonomy" id="1673717"/>
    <lineage>
        <taxon>Bacteria</taxon>
        <taxon>Bacillati</taxon>
        <taxon>Bacillota</taxon>
        <taxon>Clostridia</taxon>
        <taxon>Eubacteriales</taxon>
        <taxon>Acutalibacteraceae</taxon>
        <taxon>Anaeromassilibacillus</taxon>
    </lineage>
</organism>
<gene>
    <name evidence="5" type="ORF">JQM67_02105</name>
</gene>
<dbReference type="Pfam" id="PF01368">
    <property type="entry name" value="DHH"/>
    <property type="match status" value="1"/>
</dbReference>
<name>A0ABS9CKS4_9FIRM</name>
<evidence type="ECO:0000256" key="2">
    <source>
        <dbReference type="SAM" id="Phobius"/>
    </source>
</evidence>
<dbReference type="PROSITE" id="PS51257">
    <property type="entry name" value="PROKAR_LIPOPROTEIN"/>
    <property type="match status" value="1"/>
</dbReference>
<feature type="domain" description="DDH" evidence="3">
    <location>
        <begin position="342"/>
        <end position="497"/>
    </location>
</feature>
<keyword evidence="2" id="KW-0812">Transmembrane</keyword>
<feature type="transmembrane region" description="Helical" evidence="2">
    <location>
        <begin position="35"/>
        <end position="56"/>
    </location>
</feature>
<dbReference type="PANTHER" id="PTHR47618:SF2">
    <property type="entry name" value="CYCLIC-DI-AMP PHOSPHODIESTERASE GDPP"/>
    <property type="match status" value="1"/>
</dbReference>
<feature type="domain" description="DHHA1" evidence="4">
    <location>
        <begin position="571"/>
        <end position="648"/>
    </location>
</feature>
<dbReference type="Gene3D" id="3.10.310.30">
    <property type="match status" value="1"/>
</dbReference>
<dbReference type="InterPro" id="IPR051319">
    <property type="entry name" value="Oligoribo/pAp-PDE_c-di-AMP_PDE"/>
</dbReference>
<dbReference type="PIRSF" id="PIRSF026583">
    <property type="entry name" value="YybT"/>
    <property type="match status" value="1"/>
</dbReference>
<dbReference type="SUPFAM" id="SSF64182">
    <property type="entry name" value="DHH phosphoesterases"/>
    <property type="match status" value="1"/>
</dbReference>
<dbReference type="EC" id="3.1.4.-" evidence="1"/>
<accession>A0ABS9CKS4</accession>
<dbReference type="InterPro" id="IPR014528">
    <property type="entry name" value="GdpP/PdeA"/>
</dbReference>
<feature type="transmembrane region" description="Helical" evidence="2">
    <location>
        <begin position="12"/>
        <end position="29"/>
    </location>
</feature>
<dbReference type="InterPro" id="IPR001667">
    <property type="entry name" value="DDH_dom"/>
</dbReference>
<dbReference type="Proteomes" id="UP001299220">
    <property type="component" value="Unassembled WGS sequence"/>
</dbReference>
<evidence type="ECO:0000313" key="5">
    <source>
        <dbReference type="EMBL" id="MCF2651400.1"/>
    </source>
</evidence>
<dbReference type="Pfam" id="PF24898">
    <property type="entry name" value="GGDEF_GdpP"/>
    <property type="match status" value="1"/>
</dbReference>
<dbReference type="Gene3D" id="3.90.1640.10">
    <property type="entry name" value="inorganic pyrophosphatase (n-terminal core)"/>
    <property type="match status" value="1"/>
</dbReference>
<evidence type="ECO:0000313" key="6">
    <source>
        <dbReference type="Proteomes" id="UP001299220"/>
    </source>
</evidence>
<evidence type="ECO:0000259" key="3">
    <source>
        <dbReference type="Pfam" id="PF01368"/>
    </source>
</evidence>
<keyword evidence="2" id="KW-1133">Transmembrane helix</keyword>
<dbReference type="InterPro" id="IPR038763">
    <property type="entry name" value="DHH_sf"/>
</dbReference>
<keyword evidence="1 2" id="KW-0472">Membrane</keyword>
<keyword evidence="1" id="KW-0378">Hydrolase</keyword>
<proteinExistence type="inferred from homology"/>
<evidence type="ECO:0000256" key="1">
    <source>
        <dbReference type="PIRNR" id="PIRNR026583"/>
    </source>
</evidence>
<dbReference type="PANTHER" id="PTHR47618">
    <property type="entry name" value="BIFUNCTIONAL OLIGORIBONUCLEASE AND PAP PHOSPHATASE NRNA"/>
    <property type="match status" value="1"/>
</dbReference>
<dbReference type="EMBL" id="JAFBIT010000001">
    <property type="protein sequence ID" value="MCF2651400.1"/>
    <property type="molecule type" value="Genomic_DNA"/>
</dbReference>
<dbReference type="InterPro" id="IPR003156">
    <property type="entry name" value="DHHA1_dom"/>
</dbReference>
<sequence>MKKRRIWATSPVYYLMAGFMLIMACLSFKQNKILFAVEFTVSVLAVAAVVVTDLHYRVHVYTAIRAARRVLSAEDQRDFDQFALPVAVLGNLGDIVWTNARFRDLFSEDEDSRGDNIAAYIYPKTLRQILSESGTAVSYGDKEFTAYGLRTGSGSVVYFVDDTYYKQIHREYREKRTVIALISFDNREELTRDSSGGEDSRITSEVEAVLRSWATDTMGGFLRRLTNGRYMLITDDLHIEEAKTKRFAVLDRVRAIKGENNLSATVSIGIGRGADTATQSEWHARQALDMALGRGGDQVAVHLRDGTYEFFGGLSKGVEKRDKVRTRVIAATLSDHIKSSDRVFIMGHTNSDLDSVGAAVGMWAAVTRGLECRASIVIDRNRSLATSLLNTFEHQPEYENMFITPQEALDQCTQRSLLIVVDTHSTSFVESPDVLRAIPRVVVIDHHRMMVTHIQNAIIFYHEPYASSASEMVGELVQYINGSALNKREATALLAGIMLDTKNFVLKTGVRTFEASAYLKRRGADTVEVKKMFANSLDTYKERSQLVAGAEVYKNCAIACSNWEFPNVRIAAAQAADELLSIQNVRASFVIFRTGNEISISARSLGDVNVQILLEEFGGGGHLNMAGAQIKNSTTSDVRKALIRVLDSKLAQASKREN</sequence>
<reference evidence="5 6" key="1">
    <citation type="submission" date="2020-12" db="EMBL/GenBank/DDBJ databases">
        <title>Whole genome sequences of gut porcine anaerobes.</title>
        <authorList>
            <person name="Kubasova T."/>
            <person name="Jahodarova E."/>
            <person name="Rychlik I."/>
        </authorList>
    </citation>
    <scope>NUCLEOTIDE SEQUENCE [LARGE SCALE GENOMIC DNA]</scope>
    <source>
        <strain evidence="5 6">An867</strain>
    </source>
</reference>
<dbReference type="RefSeq" id="WP_235322365.1">
    <property type="nucleotide sequence ID" value="NZ_JAFBIT010000001.1"/>
</dbReference>
<evidence type="ECO:0000259" key="4">
    <source>
        <dbReference type="Pfam" id="PF02272"/>
    </source>
</evidence>
<protein>
    <recommendedName>
        <fullName evidence="1">Cyclic-di-AMP phosphodiesterase</fullName>
        <ecNumber evidence="1">3.1.4.-</ecNumber>
    </recommendedName>
</protein>
<keyword evidence="1" id="KW-1003">Cell membrane</keyword>
<comment type="function">
    <text evidence="1">Has phosphodiesterase (PDE) activity against cyclic-di-AMP (c-di-AMP).</text>
</comment>
<comment type="similarity">
    <text evidence="1">Belongs to the GdpP/PdeA phosphodiesterase family.</text>
</comment>
<keyword evidence="6" id="KW-1185">Reference proteome</keyword>
<comment type="subcellular location">
    <subcellularLocation>
        <location evidence="1">Cell membrane</location>
    </subcellularLocation>
</comment>